<gene>
    <name evidence="1" type="ORF">EVAR_14248_1</name>
</gene>
<sequence length="80" mass="8962">MLESSDFIQDPLGTSLRATPHIGGGTSEFYENYETLAALKSWTERQKKAGLTLYTAGPAKFRLKTNDTTVMTYDEIIKEI</sequence>
<evidence type="ECO:0000313" key="2">
    <source>
        <dbReference type="Proteomes" id="UP000299102"/>
    </source>
</evidence>
<dbReference type="Proteomes" id="UP000299102">
    <property type="component" value="Unassembled WGS sequence"/>
</dbReference>
<proteinExistence type="predicted"/>
<dbReference type="AlphaFoldDB" id="A0A4C1WC63"/>
<reference evidence="1 2" key="1">
    <citation type="journal article" date="2019" name="Commun. Biol.">
        <title>The bagworm genome reveals a unique fibroin gene that provides high tensile strength.</title>
        <authorList>
            <person name="Kono N."/>
            <person name="Nakamura H."/>
            <person name="Ohtoshi R."/>
            <person name="Tomita M."/>
            <person name="Numata K."/>
            <person name="Arakawa K."/>
        </authorList>
    </citation>
    <scope>NUCLEOTIDE SEQUENCE [LARGE SCALE GENOMIC DNA]</scope>
</reference>
<accession>A0A4C1WC63</accession>
<protein>
    <submittedName>
        <fullName evidence="1">Uncharacterized protein</fullName>
    </submittedName>
</protein>
<comment type="caution">
    <text evidence="1">The sequence shown here is derived from an EMBL/GenBank/DDBJ whole genome shotgun (WGS) entry which is preliminary data.</text>
</comment>
<dbReference type="EMBL" id="BGZK01000508">
    <property type="protein sequence ID" value="GBP47717.1"/>
    <property type="molecule type" value="Genomic_DNA"/>
</dbReference>
<keyword evidence="2" id="KW-1185">Reference proteome</keyword>
<name>A0A4C1WC63_EUMVA</name>
<dbReference type="OrthoDB" id="7492529at2759"/>
<organism evidence="1 2">
    <name type="scientific">Eumeta variegata</name>
    <name type="common">Bagworm moth</name>
    <name type="synonym">Eumeta japonica</name>
    <dbReference type="NCBI Taxonomy" id="151549"/>
    <lineage>
        <taxon>Eukaryota</taxon>
        <taxon>Metazoa</taxon>
        <taxon>Ecdysozoa</taxon>
        <taxon>Arthropoda</taxon>
        <taxon>Hexapoda</taxon>
        <taxon>Insecta</taxon>
        <taxon>Pterygota</taxon>
        <taxon>Neoptera</taxon>
        <taxon>Endopterygota</taxon>
        <taxon>Lepidoptera</taxon>
        <taxon>Glossata</taxon>
        <taxon>Ditrysia</taxon>
        <taxon>Tineoidea</taxon>
        <taxon>Psychidae</taxon>
        <taxon>Oiketicinae</taxon>
        <taxon>Eumeta</taxon>
    </lineage>
</organism>
<evidence type="ECO:0000313" key="1">
    <source>
        <dbReference type="EMBL" id="GBP47717.1"/>
    </source>
</evidence>